<gene>
    <name evidence="1" type="ORF">GR206_18685</name>
</gene>
<name>A0A6N9ZHW0_9HYPH</name>
<evidence type="ECO:0000313" key="2">
    <source>
        <dbReference type="Proteomes" id="UP000468864"/>
    </source>
</evidence>
<protein>
    <submittedName>
        <fullName evidence="1">Uncharacterized protein</fullName>
    </submittedName>
</protein>
<comment type="caution">
    <text evidence="1">The sequence shown here is derived from an EMBL/GenBank/DDBJ whole genome shotgun (WGS) entry which is preliminary data.</text>
</comment>
<sequence>MSLLNEGAEASFDIVSAAIAKTSDARLEQVRTVGALSHQNSPLYGTESQKDLHS</sequence>
<dbReference type="AlphaFoldDB" id="A0A6N9ZHW0"/>
<proteinExistence type="predicted"/>
<dbReference type="RefSeq" id="WP_163879918.1">
    <property type="nucleotide sequence ID" value="NZ_WUEP01000013.1"/>
</dbReference>
<accession>A0A6N9ZHW0</accession>
<evidence type="ECO:0000313" key="1">
    <source>
        <dbReference type="EMBL" id="NEH93023.1"/>
    </source>
</evidence>
<dbReference type="EMBL" id="WUEP01000013">
    <property type="protein sequence ID" value="NEH93023.1"/>
    <property type="molecule type" value="Genomic_DNA"/>
</dbReference>
<organism evidence="1 2">
    <name type="scientific">Rhizobium laguerreae</name>
    <dbReference type="NCBI Taxonomy" id="1076926"/>
    <lineage>
        <taxon>Bacteria</taxon>
        <taxon>Pseudomonadati</taxon>
        <taxon>Pseudomonadota</taxon>
        <taxon>Alphaproteobacteria</taxon>
        <taxon>Hyphomicrobiales</taxon>
        <taxon>Rhizobiaceae</taxon>
        <taxon>Rhizobium/Agrobacterium group</taxon>
        <taxon>Rhizobium</taxon>
    </lineage>
</organism>
<reference evidence="1 2" key="1">
    <citation type="submission" date="2019-12" db="EMBL/GenBank/DDBJ databases">
        <title>Rhizobium genotypes associated with high levels of biological nitrogen fixation by grain legumes in a temperate-maritime cropping system.</title>
        <authorList>
            <person name="Maluk M."/>
            <person name="Francesc Ferrando Molina F."/>
            <person name="Lopez Del Egido L."/>
            <person name="Lafos M."/>
            <person name="Langarica-Fuentes A."/>
            <person name="Gebre Yohannes G."/>
            <person name="Young M.W."/>
            <person name="Martin P."/>
            <person name="Gantlett R."/>
            <person name="Kenicer G."/>
            <person name="Hawes C."/>
            <person name="Begg G.S."/>
            <person name="Quilliam R.S."/>
            <person name="Squire G.R."/>
            <person name="Poole P.S."/>
            <person name="Young P.W."/>
            <person name="Iannetta P.M."/>
            <person name="James E.K."/>
        </authorList>
    </citation>
    <scope>NUCLEOTIDE SEQUENCE [LARGE SCALE GENOMIC DNA]</scope>
    <source>
        <strain evidence="1 2">JHI2449</strain>
    </source>
</reference>
<dbReference type="Proteomes" id="UP000468864">
    <property type="component" value="Unassembled WGS sequence"/>
</dbReference>